<dbReference type="GO" id="GO:0004672">
    <property type="term" value="F:protein kinase activity"/>
    <property type="evidence" value="ECO:0007669"/>
    <property type="project" value="InterPro"/>
</dbReference>
<dbReference type="GO" id="GO:0005524">
    <property type="term" value="F:ATP binding"/>
    <property type="evidence" value="ECO:0007669"/>
    <property type="project" value="InterPro"/>
</dbReference>
<keyword evidence="3" id="KW-1185">Reference proteome</keyword>
<dbReference type="InterPro" id="IPR000719">
    <property type="entry name" value="Prot_kinase_dom"/>
</dbReference>
<dbReference type="EMBL" id="LFMY01000005">
    <property type="protein sequence ID" value="OKL60635.1"/>
    <property type="molecule type" value="Genomic_DNA"/>
</dbReference>
<dbReference type="OrthoDB" id="4062651at2759"/>
<dbReference type="STRING" id="1441469.A0A1Q5Q947"/>
<dbReference type="AlphaFoldDB" id="A0A1Q5Q947"/>
<name>A0A1Q5Q947_TALAT</name>
<evidence type="ECO:0000313" key="2">
    <source>
        <dbReference type="EMBL" id="OKL60635.1"/>
    </source>
</evidence>
<feature type="domain" description="Protein kinase" evidence="1">
    <location>
        <begin position="1"/>
        <end position="175"/>
    </location>
</feature>
<sequence length="178" mass="20533">MQQSLAHCPNLRVVNDTIPEHLLFVYEYLASDLLQFAVKDNLSDIARRRILRGALPGLAHLHANNIFTMLRKIIFQVDDQDAISEEIIARRMISHIADGPGLVGFVQTHLEEDSQQFRQLMLDVVQEFITAGNPRRPFSMWDNADEDFHEVVTRTTNLDPSRRITAEEAMEHPWFKNV</sequence>
<dbReference type="Proteomes" id="UP000214365">
    <property type="component" value="Unassembled WGS sequence"/>
</dbReference>
<dbReference type="SUPFAM" id="SSF56112">
    <property type="entry name" value="Protein kinase-like (PK-like)"/>
    <property type="match status" value="1"/>
</dbReference>
<dbReference type="InterPro" id="IPR011009">
    <property type="entry name" value="Kinase-like_dom_sf"/>
</dbReference>
<reference evidence="2 3" key="1">
    <citation type="submission" date="2015-06" db="EMBL/GenBank/DDBJ databases">
        <title>Talaromyces atroroseus IBT 11181 draft genome.</title>
        <authorList>
            <person name="Rasmussen K.B."/>
            <person name="Rasmussen S."/>
            <person name="Petersen B."/>
            <person name="Sicheritz-Ponten T."/>
            <person name="Mortensen U.H."/>
            <person name="Thrane U."/>
        </authorList>
    </citation>
    <scope>NUCLEOTIDE SEQUENCE [LARGE SCALE GENOMIC DNA]</scope>
    <source>
        <strain evidence="2 3">IBT 11181</strain>
    </source>
</reference>
<dbReference type="RefSeq" id="XP_020120756.1">
    <property type="nucleotide sequence ID" value="XM_020266459.1"/>
</dbReference>
<dbReference type="GeneID" id="31003921"/>
<protein>
    <recommendedName>
        <fullName evidence="1">Protein kinase domain-containing protein</fullName>
    </recommendedName>
</protein>
<organism evidence="2 3">
    <name type="scientific">Talaromyces atroroseus</name>
    <dbReference type="NCBI Taxonomy" id="1441469"/>
    <lineage>
        <taxon>Eukaryota</taxon>
        <taxon>Fungi</taxon>
        <taxon>Dikarya</taxon>
        <taxon>Ascomycota</taxon>
        <taxon>Pezizomycotina</taxon>
        <taxon>Eurotiomycetes</taxon>
        <taxon>Eurotiomycetidae</taxon>
        <taxon>Eurotiales</taxon>
        <taxon>Trichocomaceae</taxon>
        <taxon>Talaromyces</taxon>
        <taxon>Talaromyces sect. Trachyspermi</taxon>
    </lineage>
</organism>
<dbReference type="PROSITE" id="PS50011">
    <property type="entry name" value="PROTEIN_KINASE_DOM"/>
    <property type="match status" value="1"/>
</dbReference>
<dbReference type="Gene3D" id="1.10.510.10">
    <property type="entry name" value="Transferase(Phosphotransferase) domain 1"/>
    <property type="match status" value="1"/>
</dbReference>
<gene>
    <name evidence="2" type="ORF">UA08_04166</name>
</gene>
<evidence type="ECO:0000259" key="1">
    <source>
        <dbReference type="PROSITE" id="PS50011"/>
    </source>
</evidence>
<accession>A0A1Q5Q947</accession>
<proteinExistence type="predicted"/>
<evidence type="ECO:0000313" key="3">
    <source>
        <dbReference type="Proteomes" id="UP000214365"/>
    </source>
</evidence>
<comment type="caution">
    <text evidence="2">The sequence shown here is derived from an EMBL/GenBank/DDBJ whole genome shotgun (WGS) entry which is preliminary data.</text>
</comment>